<organism evidence="2 3">
    <name type="scientific">Paracidovorax wautersii</name>
    <dbReference type="NCBI Taxonomy" id="1177982"/>
    <lineage>
        <taxon>Bacteria</taxon>
        <taxon>Pseudomonadati</taxon>
        <taxon>Pseudomonadota</taxon>
        <taxon>Betaproteobacteria</taxon>
        <taxon>Burkholderiales</taxon>
        <taxon>Comamonadaceae</taxon>
        <taxon>Paracidovorax</taxon>
    </lineage>
</organism>
<keyword evidence="1" id="KW-1133">Transmembrane helix</keyword>
<keyword evidence="3" id="KW-1185">Reference proteome</keyword>
<feature type="transmembrane region" description="Helical" evidence="1">
    <location>
        <begin position="99"/>
        <end position="118"/>
    </location>
</feature>
<dbReference type="RefSeq" id="WP_309827175.1">
    <property type="nucleotide sequence ID" value="NZ_JAVIZX010000001.1"/>
</dbReference>
<keyword evidence="1" id="KW-0812">Transmembrane</keyword>
<name>A0ABU1I8M5_9BURK</name>
<feature type="transmembrane region" description="Helical" evidence="1">
    <location>
        <begin position="24"/>
        <end position="46"/>
    </location>
</feature>
<protein>
    <recommendedName>
        <fullName evidence="4">DUF2214 domain-containing protein</fullName>
    </recommendedName>
</protein>
<dbReference type="EMBL" id="JAVIZX010000001">
    <property type="protein sequence ID" value="MDR6213586.1"/>
    <property type="molecule type" value="Genomic_DNA"/>
</dbReference>
<feature type="transmembrane region" description="Helical" evidence="1">
    <location>
        <begin position="66"/>
        <end position="87"/>
    </location>
</feature>
<evidence type="ECO:0000313" key="3">
    <source>
        <dbReference type="Proteomes" id="UP001267710"/>
    </source>
</evidence>
<reference evidence="2 3" key="1">
    <citation type="submission" date="2023-08" db="EMBL/GenBank/DDBJ databases">
        <title>Functional and genomic diversity of the sorghum phyllosphere microbiome.</title>
        <authorList>
            <person name="Shade A."/>
        </authorList>
    </citation>
    <scope>NUCLEOTIDE SEQUENCE [LARGE SCALE GENOMIC DNA]</scope>
    <source>
        <strain evidence="2 3">SORGH_AS_0335</strain>
    </source>
</reference>
<dbReference type="Proteomes" id="UP001267710">
    <property type="component" value="Unassembled WGS sequence"/>
</dbReference>
<evidence type="ECO:0000313" key="2">
    <source>
        <dbReference type="EMBL" id="MDR6213586.1"/>
    </source>
</evidence>
<feature type="transmembrane region" description="Helical" evidence="1">
    <location>
        <begin position="139"/>
        <end position="157"/>
    </location>
</feature>
<proteinExistence type="predicted"/>
<accession>A0ABU1I8M5</accession>
<evidence type="ECO:0008006" key="4">
    <source>
        <dbReference type="Google" id="ProtNLM"/>
    </source>
</evidence>
<sequence length="160" mass="16237">MLSAVLDALPALPPVAWLVHSGTAYLVVNAVHIAALGLGVGAAVLLDLRLLQAVGRALPLALIGPFLSRAAAAGLGLAAATGLWLFAVRGSEYLANPAFLAKLALIGLALANVAAMHGTRRWAATLQAGRAGGIARLQAVLSLGLWLGALLAGRWIGFLL</sequence>
<evidence type="ECO:0000256" key="1">
    <source>
        <dbReference type="SAM" id="Phobius"/>
    </source>
</evidence>
<gene>
    <name evidence="2" type="ORF">QE399_001275</name>
</gene>
<keyword evidence="1" id="KW-0472">Membrane</keyword>
<comment type="caution">
    <text evidence="2">The sequence shown here is derived from an EMBL/GenBank/DDBJ whole genome shotgun (WGS) entry which is preliminary data.</text>
</comment>